<organism evidence="2 3">
    <name type="scientific">Breznakiella homolactica</name>
    <dbReference type="NCBI Taxonomy" id="2798577"/>
    <lineage>
        <taxon>Bacteria</taxon>
        <taxon>Pseudomonadati</taxon>
        <taxon>Spirochaetota</taxon>
        <taxon>Spirochaetia</taxon>
        <taxon>Spirochaetales</taxon>
        <taxon>Breznakiellaceae</taxon>
        <taxon>Breznakiella</taxon>
    </lineage>
</organism>
<evidence type="ECO:0000259" key="1">
    <source>
        <dbReference type="Pfam" id="PF11738"/>
    </source>
</evidence>
<dbReference type="PROSITE" id="PS51257">
    <property type="entry name" value="PROKAR_LIPOPROTEIN"/>
    <property type="match status" value="1"/>
</dbReference>
<accession>A0A7T8BB68</accession>
<reference evidence="2" key="1">
    <citation type="submission" date="2021-01" db="EMBL/GenBank/DDBJ databases">
        <title>Description of Breznakiella homolactica.</title>
        <authorList>
            <person name="Song Y."/>
            <person name="Brune A."/>
        </authorList>
    </citation>
    <scope>NUCLEOTIDE SEQUENCE</scope>
    <source>
        <strain evidence="2">RmG30</strain>
    </source>
</reference>
<evidence type="ECO:0000313" key="2">
    <source>
        <dbReference type="EMBL" id="QQO08928.1"/>
    </source>
</evidence>
<dbReference type="InterPro" id="IPR021729">
    <property type="entry name" value="DUF3298"/>
</dbReference>
<keyword evidence="3" id="KW-1185">Reference proteome</keyword>
<dbReference type="Gene3D" id="3.90.640.20">
    <property type="entry name" value="Heat-shock cognate protein, ATPase"/>
    <property type="match status" value="1"/>
</dbReference>
<gene>
    <name evidence="2" type="ORF">JFL75_18660</name>
</gene>
<feature type="domain" description="DUF3298" evidence="1">
    <location>
        <begin position="190"/>
        <end position="265"/>
    </location>
</feature>
<sequence length="289" mass="32573">MSKTTEKRAMYHRFPALAGITLIILTSCVVGGKPREDMLQNAGISEGIRADGFRQYPLTAESILYPEYDKKSPRIVYTFDLLEVTGSRTLAEGIYGTMYQGQEPKDYARRKIDDFNRENSNPGDIEMYLRLPPSNLTWEYTESTQLQSMAPGILVTSREYWYYTGGAHGMGEKTYFVFDIETSQRLSVGDVFTEQAMPELAEYIQDALRVWSEIPPGAPLTEGGFFEDTVEVPEDFFLSPQGAGFQWDQYEIAPYAWGQIEVVLPEEKISGLLTEKGAELLRSLAATAQ</sequence>
<dbReference type="Proteomes" id="UP000595917">
    <property type="component" value="Chromosome"/>
</dbReference>
<proteinExistence type="predicted"/>
<dbReference type="KEGG" id="bhc:JFL75_18660"/>
<protein>
    <submittedName>
        <fullName evidence="2">DUF3298 domain-containing protein</fullName>
    </submittedName>
</protein>
<dbReference type="AlphaFoldDB" id="A0A7T8BB68"/>
<dbReference type="EMBL" id="CP067089">
    <property type="protein sequence ID" value="QQO08928.1"/>
    <property type="molecule type" value="Genomic_DNA"/>
</dbReference>
<dbReference type="Gene3D" id="3.30.565.40">
    <property type="entry name" value="Fervidobacterium nodosum Rt17-B1 like"/>
    <property type="match status" value="1"/>
</dbReference>
<evidence type="ECO:0000313" key="3">
    <source>
        <dbReference type="Proteomes" id="UP000595917"/>
    </source>
</evidence>
<dbReference type="InterPro" id="IPR037126">
    <property type="entry name" value="PdaC/RsiV-like_sf"/>
</dbReference>
<dbReference type="Pfam" id="PF11738">
    <property type="entry name" value="DUF3298"/>
    <property type="match status" value="1"/>
</dbReference>
<dbReference type="RefSeq" id="WP_215626234.1">
    <property type="nucleotide sequence ID" value="NZ_CP067089.2"/>
</dbReference>
<name>A0A7T8BB68_9SPIR</name>